<dbReference type="AlphaFoldDB" id="A0A7S6WPQ2"/>
<evidence type="ECO:0000313" key="1">
    <source>
        <dbReference type="EMBL" id="QOW61048.1"/>
    </source>
</evidence>
<dbReference type="PANTHER" id="PTHR31891">
    <property type="entry name" value="FORMAMIDASE C869.04-RELATED"/>
    <property type="match status" value="1"/>
</dbReference>
<dbReference type="Proteomes" id="UP000593915">
    <property type="component" value="Chromosome"/>
</dbReference>
<proteinExistence type="predicted"/>
<reference evidence="1 2" key="1">
    <citation type="submission" date="2020-09" db="EMBL/GenBank/DDBJ databases">
        <title>Characterization of Treponema spp. from bovine digital dermatitis in Korea.</title>
        <authorList>
            <person name="Espiritu H.M."/>
            <person name="Cho Y.I."/>
            <person name="Mamuad L."/>
        </authorList>
    </citation>
    <scope>NUCLEOTIDE SEQUENCE [LARGE SCALE GENOMIC DNA]</scope>
    <source>
        <strain evidence="1 2">KS1</strain>
    </source>
</reference>
<dbReference type="Gene3D" id="2.40.10.120">
    <property type="match status" value="1"/>
</dbReference>
<dbReference type="PANTHER" id="PTHR31891:SF1">
    <property type="entry name" value="FORMAMIDASE C869.04-RELATED"/>
    <property type="match status" value="1"/>
</dbReference>
<dbReference type="GO" id="GO:0016811">
    <property type="term" value="F:hydrolase activity, acting on carbon-nitrogen (but not peptide) bonds, in linear amides"/>
    <property type="evidence" value="ECO:0007669"/>
    <property type="project" value="InterPro"/>
</dbReference>
<organism evidence="1 2">
    <name type="scientific">Treponema pedis</name>
    <dbReference type="NCBI Taxonomy" id="409322"/>
    <lineage>
        <taxon>Bacteria</taxon>
        <taxon>Pseudomonadati</taxon>
        <taxon>Spirochaetota</taxon>
        <taxon>Spirochaetia</taxon>
        <taxon>Spirochaetales</taxon>
        <taxon>Treponemataceae</taxon>
        <taxon>Treponema</taxon>
    </lineage>
</organism>
<sequence length="297" mass="32636">MLTVEKTTYTFSKNAEPVAHVKPMDILEFITVDCFGNQIKKETDLAEVIDWERVNPATGPVFVEGAEKGDVLAVDILDITVNEAGAVCTIPDCGPFIEKSELRTHIIQVKDGYVHFKDMKWPIKPMIGVIGCAHDERDIPTGHVYNHGGNMDSAIITKGVTVWFPVRVKGALLALGDLHATMGDGEVIGNGIEIGGRVVVRVRLLKNFELNWPITETETDFFVNTCGATCDEAIEAGYREMHRLISNAYGWDYTDAGMYMTMRGFLSANQACLTDEAGGNTFRIGTPKHAGKKRLIG</sequence>
<dbReference type="Pfam" id="PF03069">
    <property type="entry name" value="FmdA_AmdA"/>
    <property type="match status" value="2"/>
</dbReference>
<dbReference type="Gene3D" id="3.10.28.20">
    <property type="entry name" value="Acetamidase/Formamidase-like domains"/>
    <property type="match status" value="1"/>
</dbReference>
<protein>
    <submittedName>
        <fullName evidence="1">Acetamidase/formamidase family protein</fullName>
    </submittedName>
</protein>
<dbReference type="Gene3D" id="2.60.120.580">
    <property type="entry name" value="Acetamidase/Formamidase-like domains"/>
    <property type="match status" value="1"/>
</dbReference>
<accession>A0A7S6WPQ2</accession>
<gene>
    <name evidence="1" type="ORF">IFE08_01130</name>
</gene>
<dbReference type="EMBL" id="CP061839">
    <property type="protein sequence ID" value="QOW61048.1"/>
    <property type="molecule type" value="Genomic_DNA"/>
</dbReference>
<dbReference type="RefSeq" id="WP_194076493.1">
    <property type="nucleotide sequence ID" value="NZ_CP061839.1"/>
</dbReference>
<evidence type="ECO:0000313" key="2">
    <source>
        <dbReference type="Proteomes" id="UP000593915"/>
    </source>
</evidence>
<dbReference type="SUPFAM" id="SSF141130">
    <property type="entry name" value="Acetamidase/Formamidase-like"/>
    <property type="match status" value="1"/>
</dbReference>
<dbReference type="InterPro" id="IPR004304">
    <property type="entry name" value="FmdA_AmdA"/>
</dbReference>
<name>A0A7S6WPQ2_9SPIR</name>